<dbReference type="SUPFAM" id="SSF56935">
    <property type="entry name" value="Porins"/>
    <property type="match status" value="1"/>
</dbReference>
<comment type="subcellular location">
    <subcellularLocation>
        <location evidence="1">Cell outer membrane</location>
        <topology evidence="1">Multi-pass membrane protein</topology>
    </subcellularLocation>
</comment>
<keyword evidence="10" id="KW-1185">Reference proteome</keyword>
<evidence type="ECO:0000313" key="10">
    <source>
        <dbReference type="Proteomes" id="UP000214566"/>
    </source>
</evidence>
<evidence type="ECO:0000256" key="2">
    <source>
        <dbReference type="ARBA" id="ARBA00008163"/>
    </source>
</evidence>
<reference evidence="9 10" key="1">
    <citation type="submission" date="2016-06" db="EMBL/GenBank/DDBJ databases">
        <authorList>
            <person name="Kjaerup R.B."/>
            <person name="Dalgaard T.S."/>
            <person name="Juul-Madsen H.R."/>
        </authorList>
    </citation>
    <scope>NUCLEOTIDE SEQUENCE [LARGE SCALE GENOMIC DNA]</scope>
    <source>
        <strain evidence="9 10">DSM 16361</strain>
    </source>
</reference>
<evidence type="ECO:0000256" key="6">
    <source>
        <dbReference type="ARBA" id="ARBA00023136"/>
    </source>
</evidence>
<protein>
    <submittedName>
        <fullName evidence="9">Putative long-chain fatty acid transport protein</fullName>
    </submittedName>
</protein>
<keyword evidence="5 8" id="KW-0732">Signal</keyword>
<evidence type="ECO:0000256" key="8">
    <source>
        <dbReference type="SAM" id="SignalP"/>
    </source>
</evidence>
<organism evidence="9 10">
    <name type="scientific">Thiomonas delicata</name>
    <name type="common">Thiomonas cuprina</name>
    <dbReference type="NCBI Taxonomy" id="364030"/>
    <lineage>
        <taxon>Bacteria</taxon>
        <taxon>Pseudomonadati</taxon>
        <taxon>Pseudomonadota</taxon>
        <taxon>Betaproteobacteria</taxon>
        <taxon>Burkholderiales</taxon>
        <taxon>Thiomonas</taxon>
    </lineage>
</organism>
<evidence type="ECO:0000256" key="3">
    <source>
        <dbReference type="ARBA" id="ARBA00022452"/>
    </source>
</evidence>
<keyword evidence="7" id="KW-0998">Cell outer membrane</keyword>
<dbReference type="Proteomes" id="UP000214566">
    <property type="component" value="Unassembled WGS sequence"/>
</dbReference>
<dbReference type="GO" id="GO:0009279">
    <property type="term" value="C:cell outer membrane"/>
    <property type="evidence" value="ECO:0007669"/>
    <property type="project" value="UniProtKB-SubCell"/>
</dbReference>
<feature type="signal peptide" evidence="8">
    <location>
        <begin position="1"/>
        <end position="23"/>
    </location>
</feature>
<dbReference type="AlphaFoldDB" id="A0A238D4R8"/>
<proteinExistence type="inferred from homology"/>
<sequence>MQLKKLAAALFVAGVIAPGAANATDGYFQPGYSVKSVGMGGVGIALPQDALAAAANPAGMALIGNRVDGGISLFRPVREASVSGLGPTTTYSGNDSSSFLIPEVGFNYMLNPTMSVGLSMYGNGGMNTGYSTIGNSGLPYMNGAGVDLQQLFISPSFSIKLNPSNSIGVAINLVHQSFRANGLGAFAQTSGPFANASTSPSNVTDNGHDSSNGVGVRIGWIGEIAPGFSLGATYQPKTHMSSFSKYSGLFAGGGSFDIPANYGIGFAWQPNQQWTVAGDVERILYSGVPAIGNTIDCFYTQSCQLGGSNGPGFGWQDITVVKLGVAYAINPSLTVRAGWNHSDNPIPSSQVMLNTLAPGIVKDHLTLGATYTLSPAMELSFDYVHAFKNSVTGALPAQFGYPAGASETISMYQDTVGVSVGWKF</sequence>
<comment type="similarity">
    <text evidence="2">Belongs to the OmpP1/FadL family.</text>
</comment>
<accession>A0A238D4R8</accession>
<evidence type="ECO:0000313" key="9">
    <source>
        <dbReference type="EMBL" id="SBP88221.1"/>
    </source>
</evidence>
<evidence type="ECO:0000256" key="1">
    <source>
        <dbReference type="ARBA" id="ARBA00004571"/>
    </source>
</evidence>
<name>A0A238D4R8_THIDL</name>
<dbReference type="PANTHER" id="PTHR35093:SF8">
    <property type="entry name" value="OUTER MEMBRANE PROTEIN NMB0088-RELATED"/>
    <property type="match status" value="1"/>
</dbReference>
<dbReference type="InterPro" id="IPR005017">
    <property type="entry name" value="OMPP1/FadL/TodX"/>
</dbReference>
<dbReference type="EMBL" id="FLMQ01000055">
    <property type="protein sequence ID" value="SBP88221.1"/>
    <property type="molecule type" value="Genomic_DNA"/>
</dbReference>
<dbReference type="Gene3D" id="2.40.160.60">
    <property type="entry name" value="Outer membrane protein transport protein (OMPP1/FadL/TodX)"/>
    <property type="match status" value="1"/>
</dbReference>
<evidence type="ECO:0000256" key="4">
    <source>
        <dbReference type="ARBA" id="ARBA00022692"/>
    </source>
</evidence>
<evidence type="ECO:0000256" key="5">
    <source>
        <dbReference type="ARBA" id="ARBA00022729"/>
    </source>
</evidence>
<keyword evidence="4" id="KW-0812">Transmembrane</keyword>
<dbReference type="Pfam" id="PF03349">
    <property type="entry name" value="Toluene_X"/>
    <property type="match status" value="1"/>
</dbReference>
<dbReference type="RefSeq" id="WP_094160368.1">
    <property type="nucleotide sequence ID" value="NZ_LT592170.1"/>
</dbReference>
<dbReference type="OrthoDB" id="19849at2"/>
<evidence type="ECO:0000256" key="7">
    <source>
        <dbReference type="ARBA" id="ARBA00023237"/>
    </source>
</evidence>
<feature type="chain" id="PRO_5013144801" evidence="8">
    <location>
        <begin position="24"/>
        <end position="424"/>
    </location>
</feature>
<keyword evidence="3" id="KW-1134">Transmembrane beta strand</keyword>
<dbReference type="PANTHER" id="PTHR35093">
    <property type="entry name" value="OUTER MEMBRANE PROTEIN NMB0088-RELATED"/>
    <property type="match status" value="1"/>
</dbReference>
<keyword evidence="6" id="KW-0472">Membrane</keyword>
<gene>
    <name evidence="9" type="ORF">THIARS_60934</name>
</gene>
<dbReference type="GO" id="GO:0015483">
    <property type="term" value="F:long-chain fatty acid transporting porin activity"/>
    <property type="evidence" value="ECO:0007669"/>
    <property type="project" value="TreeGrafter"/>
</dbReference>